<dbReference type="SMART" id="SM00271">
    <property type="entry name" value="DnaJ"/>
    <property type="match status" value="1"/>
</dbReference>
<dbReference type="InterPro" id="IPR008971">
    <property type="entry name" value="HSP40/DnaJ_pept-bd"/>
</dbReference>
<dbReference type="InterPro" id="IPR001623">
    <property type="entry name" value="DnaJ_domain"/>
</dbReference>
<evidence type="ECO:0000259" key="3">
    <source>
        <dbReference type="PROSITE" id="PS50076"/>
    </source>
</evidence>
<dbReference type="CDD" id="cd06257">
    <property type="entry name" value="DnaJ"/>
    <property type="match status" value="1"/>
</dbReference>
<dbReference type="EMBL" id="CAEZTX010000021">
    <property type="protein sequence ID" value="CAB4579671.1"/>
    <property type="molecule type" value="Genomic_DNA"/>
</dbReference>
<dbReference type="SUPFAM" id="SSF49493">
    <property type="entry name" value="HSP40/DnaJ peptide-binding domain"/>
    <property type="match status" value="2"/>
</dbReference>
<dbReference type="InterPro" id="IPR036869">
    <property type="entry name" value="J_dom_sf"/>
</dbReference>
<dbReference type="Pfam" id="PF01556">
    <property type="entry name" value="DnaJ_C"/>
    <property type="match status" value="2"/>
</dbReference>
<dbReference type="PANTHER" id="PTHR43096">
    <property type="entry name" value="DNAJ HOMOLOG 1, MITOCHONDRIAL-RELATED"/>
    <property type="match status" value="1"/>
</dbReference>
<feature type="compositionally biased region" description="Basic residues" evidence="2">
    <location>
        <begin position="28"/>
        <end position="37"/>
    </location>
</feature>
<feature type="domain" description="J" evidence="3">
    <location>
        <begin position="9"/>
        <end position="69"/>
    </location>
</feature>
<dbReference type="Gene3D" id="2.60.260.20">
    <property type="entry name" value="Urease metallochaperone UreE, N-terminal domain"/>
    <property type="match status" value="2"/>
</dbReference>
<dbReference type="PANTHER" id="PTHR43096:SF52">
    <property type="entry name" value="DNAJ HOMOLOG 1, MITOCHONDRIAL-RELATED"/>
    <property type="match status" value="1"/>
</dbReference>
<dbReference type="SUPFAM" id="SSF46565">
    <property type="entry name" value="Chaperone J-domain"/>
    <property type="match status" value="1"/>
</dbReference>
<dbReference type="GO" id="GO:0042026">
    <property type="term" value="P:protein refolding"/>
    <property type="evidence" value="ECO:0007669"/>
    <property type="project" value="TreeGrafter"/>
</dbReference>
<name>A0A6J6ET11_9ZZZZ</name>
<protein>
    <submittedName>
        <fullName evidence="4">Unannotated protein</fullName>
    </submittedName>
</protein>
<dbReference type="GO" id="GO:0051082">
    <property type="term" value="F:unfolded protein binding"/>
    <property type="evidence" value="ECO:0007669"/>
    <property type="project" value="InterPro"/>
</dbReference>
<dbReference type="Pfam" id="PF00226">
    <property type="entry name" value="DnaJ"/>
    <property type="match status" value="1"/>
</dbReference>
<organism evidence="4">
    <name type="scientific">freshwater metagenome</name>
    <dbReference type="NCBI Taxonomy" id="449393"/>
    <lineage>
        <taxon>unclassified sequences</taxon>
        <taxon>metagenomes</taxon>
        <taxon>ecological metagenomes</taxon>
    </lineage>
</organism>
<evidence type="ECO:0000313" key="4">
    <source>
        <dbReference type="EMBL" id="CAB4579671.1"/>
    </source>
</evidence>
<proteinExistence type="predicted"/>
<dbReference type="PROSITE" id="PS50076">
    <property type="entry name" value="DNAJ_2"/>
    <property type="match status" value="1"/>
</dbReference>
<feature type="region of interest" description="Disordered" evidence="2">
    <location>
        <begin position="28"/>
        <end position="95"/>
    </location>
</feature>
<dbReference type="Gene3D" id="1.10.287.110">
    <property type="entry name" value="DnaJ domain"/>
    <property type="match status" value="1"/>
</dbReference>
<gene>
    <name evidence="4" type="ORF">UFOPK1755_00415</name>
</gene>
<evidence type="ECO:0000256" key="2">
    <source>
        <dbReference type="SAM" id="MobiDB-lite"/>
    </source>
</evidence>
<dbReference type="GO" id="GO:0005737">
    <property type="term" value="C:cytoplasm"/>
    <property type="evidence" value="ECO:0007669"/>
    <property type="project" value="TreeGrafter"/>
</dbReference>
<accession>A0A6J6ET11</accession>
<sequence length="491" mass="53490">MPASMTRAEALKELGLTESASIAEIKTAKRQLARKHHPDVDPNGTERMSRINAAYERLTRDANEPDPTGAPPPPQDDGWGNFGDWEREDFSSQGSNGKIGKSIYLTIDISWEVANLGKTHVVSYKVLGKPKRITIKIPKGSATGKQIRCAGKGEPGANGGIAGDLFITLNVIQNGDIEDVQTSLTLRTSETNGPITRQVSVVVDGHLKSVNVNIPAKIKNGQSIRVVGVGNKARIGNSRGDVVVKIYVIASKPGKDYETYATIDAFLCFKMALFGSANVTLRDVATDRVVYPSFKLDANFKNGVRSDLGHRGEAGDPGERSGKLWVTPRYTDAARQLGMRSAGVIAAIVALFIVIAQSDNSNDFASYEAPVEESYEAPVEEPQVETAIWPPAGFEVTASDYSFAYAFYEPEEYSCTDDTSESCIRLQVASELACTELSVKSRFYDSNSGEEEWAESLFYDFEAGVPQDIELNVYTRSFDMVSAPEIYCSTL</sequence>
<dbReference type="InterPro" id="IPR002939">
    <property type="entry name" value="DnaJ_C"/>
</dbReference>
<keyword evidence="1" id="KW-0143">Chaperone</keyword>
<reference evidence="4" key="1">
    <citation type="submission" date="2020-05" db="EMBL/GenBank/DDBJ databases">
        <authorList>
            <person name="Chiriac C."/>
            <person name="Salcher M."/>
            <person name="Ghai R."/>
            <person name="Kavagutti S V."/>
        </authorList>
    </citation>
    <scope>NUCLEOTIDE SEQUENCE</scope>
</reference>
<evidence type="ECO:0000256" key="1">
    <source>
        <dbReference type="ARBA" id="ARBA00023186"/>
    </source>
</evidence>
<dbReference type="AlphaFoldDB" id="A0A6J6ET11"/>